<dbReference type="PANTHER" id="PTHR19288:SF93">
    <property type="entry name" value="FI11325P-RELATED"/>
    <property type="match status" value="1"/>
</dbReference>
<dbReference type="InterPro" id="IPR006357">
    <property type="entry name" value="HAD-SF_hydro_IIA"/>
</dbReference>
<dbReference type="EMBL" id="JAODUO010000596">
    <property type="protein sequence ID" value="KAK2177474.1"/>
    <property type="molecule type" value="Genomic_DNA"/>
</dbReference>
<protein>
    <recommendedName>
        <fullName evidence="8">Phosphoglycolate phosphatase</fullName>
    </recommendedName>
</protein>
<dbReference type="InterPro" id="IPR006349">
    <property type="entry name" value="PGP_euk"/>
</dbReference>
<dbReference type="NCBIfam" id="TIGR01452">
    <property type="entry name" value="PGP_euk"/>
    <property type="match status" value="1"/>
</dbReference>
<dbReference type="Gene3D" id="3.40.50.1000">
    <property type="entry name" value="HAD superfamily/HAD-like"/>
    <property type="match status" value="2"/>
</dbReference>
<proteinExistence type="inferred from homology"/>
<feature type="binding site" evidence="4">
    <location>
        <position position="230"/>
    </location>
    <ligand>
        <name>substrate</name>
    </ligand>
</feature>
<evidence type="ECO:0000256" key="3">
    <source>
        <dbReference type="PIRSR" id="PIRSR000915-1"/>
    </source>
</evidence>
<feature type="binding site" evidence="5">
    <location>
        <position position="255"/>
    </location>
    <ligand>
        <name>Mg(2+)</name>
        <dbReference type="ChEBI" id="CHEBI:18420"/>
    </ligand>
</feature>
<keyword evidence="1 2" id="KW-0378">Hydrolase</keyword>
<evidence type="ECO:0000313" key="7">
    <source>
        <dbReference type="Proteomes" id="UP001209878"/>
    </source>
</evidence>
<evidence type="ECO:0008006" key="8">
    <source>
        <dbReference type="Google" id="ProtNLM"/>
    </source>
</evidence>
<keyword evidence="7" id="KW-1185">Reference proteome</keyword>
<reference evidence="6" key="1">
    <citation type="journal article" date="2023" name="Mol. Biol. Evol.">
        <title>Third-Generation Sequencing Reveals the Adaptive Role of the Epigenome in Three Deep-Sea Polychaetes.</title>
        <authorList>
            <person name="Perez M."/>
            <person name="Aroh O."/>
            <person name="Sun Y."/>
            <person name="Lan Y."/>
            <person name="Juniper S.K."/>
            <person name="Young C.R."/>
            <person name="Angers B."/>
            <person name="Qian P.Y."/>
        </authorList>
    </citation>
    <scope>NUCLEOTIDE SEQUENCE</scope>
    <source>
        <strain evidence="6">R07B-5</strain>
    </source>
</reference>
<name>A0AAD9NS60_RIDPI</name>
<feature type="active site" description="Proton donor" evidence="3">
    <location>
        <position position="38"/>
    </location>
</feature>
<dbReference type="GO" id="GO:0046872">
    <property type="term" value="F:metal ion binding"/>
    <property type="evidence" value="ECO:0007669"/>
    <property type="project" value="UniProtKB-KW"/>
</dbReference>
<dbReference type="Proteomes" id="UP001209878">
    <property type="component" value="Unassembled WGS sequence"/>
</dbReference>
<dbReference type="NCBIfam" id="TIGR01460">
    <property type="entry name" value="HAD-SF-IIA"/>
    <property type="match status" value="1"/>
</dbReference>
<keyword evidence="5" id="KW-0479">Metal-binding</keyword>
<keyword evidence="5" id="KW-0460">Magnesium</keyword>
<comment type="cofactor">
    <cofactor evidence="5">
        <name>Mg(2+)</name>
        <dbReference type="ChEBI" id="CHEBI:18420"/>
    </cofactor>
    <text evidence="5">Divalent metal ions. Mg(2+) is the most effective.</text>
</comment>
<dbReference type="GO" id="GO:0005737">
    <property type="term" value="C:cytoplasm"/>
    <property type="evidence" value="ECO:0007669"/>
    <property type="project" value="TreeGrafter"/>
</dbReference>
<dbReference type="Pfam" id="PF13242">
    <property type="entry name" value="Hydrolase_like"/>
    <property type="match status" value="1"/>
</dbReference>
<evidence type="ECO:0000256" key="1">
    <source>
        <dbReference type="ARBA" id="ARBA00022801"/>
    </source>
</evidence>
<evidence type="ECO:0000256" key="4">
    <source>
        <dbReference type="PIRSR" id="PIRSR000915-2"/>
    </source>
</evidence>
<dbReference type="PIRSF" id="PIRSF000915">
    <property type="entry name" value="PGP-type_phosphatase"/>
    <property type="match status" value="1"/>
</dbReference>
<feature type="active site" description="Nucleophile" evidence="3">
    <location>
        <position position="36"/>
    </location>
</feature>
<dbReference type="AlphaFoldDB" id="A0AAD9NS60"/>
<dbReference type="Pfam" id="PF13344">
    <property type="entry name" value="Hydrolase_6"/>
    <property type="match status" value="1"/>
</dbReference>
<comment type="caution">
    <text evidence="6">The sequence shown here is derived from an EMBL/GenBank/DDBJ whole genome shotgun (WGS) entry which is preliminary data.</text>
</comment>
<feature type="binding site" evidence="5">
    <location>
        <position position="38"/>
    </location>
    <ligand>
        <name>Mg(2+)</name>
        <dbReference type="ChEBI" id="CHEBI:18420"/>
    </ligand>
</feature>
<dbReference type="PANTHER" id="PTHR19288">
    <property type="entry name" value="4-NITROPHENYLPHOSPHATASE-RELATED"/>
    <property type="match status" value="1"/>
</dbReference>
<dbReference type="InterPro" id="IPR036412">
    <property type="entry name" value="HAD-like_sf"/>
</dbReference>
<comment type="similarity">
    <text evidence="2">Belongs to the HAD-like hydrolase superfamily.</text>
</comment>
<organism evidence="6 7">
    <name type="scientific">Ridgeia piscesae</name>
    <name type="common">Tubeworm</name>
    <dbReference type="NCBI Taxonomy" id="27915"/>
    <lineage>
        <taxon>Eukaryota</taxon>
        <taxon>Metazoa</taxon>
        <taxon>Spiralia</taxon>
        <taxon>Lophotrochozoa</taxon>
        <taxon>Annelida</taxon>
        <taxon>Polychaeta</taxon>
        <taxon>Sedentaria</taxon>
        <taxon>Canalipalpata</taxon>
        <taxon>Sabellida</taxon>
        <taxon>Siboglinidae</taxon>
        <taxon>Ridgeia</taxon>
    </lineage>
</organism>
<dbReference type="SUPFAM" id="SSF56784">
    <property type="entry name" value="HAD-like"/>
    <property type="match status" value="1"/>
</dbReference>
<dbReference type="InterPro" id="IPR023214">
    <property type="entry name" value="HAD_sf"/>
</dbReference>
<evidence type="ECO:0000256" key="2">
    <source>
        <dbReference type="PIRNR" id="PIRNR000915"/>
    </source>
</evidence>
<accession>A0AAD9NS60</accession>
<sequence length="319" mass="34833">MWMGQSSVDFIMAGCKLLDEGNVQSFLDNTDIVLTDCDGVLWRGNQVIPGAQETIEKLRKLGKKVLFVTNNSTKTRAEYVTKCASLGFPASEDEIISSSYVTAHYLKYIVKYTGKVYTVGPQGLAQELNAVGIPNFGTGPDVAENWKFEDYTTLPLDPEVNCVVVGFDKDFSYVKLCRATAYLRDKGCLFVATNTDTGLPVNGRFIPGTGTIVAAVSEAAERRPDIICGKPHLPIFDTVLKLHNVDPKRCIMIGDRLNTDIELAHNCGLGAALLVLTGCATLEEVRQKQSSNSIADQRLVPNFYLPSLAQLGTLIDSLK</sequence>
<evidence type="ECO:0000313" key="6">
    <source>
        <dbReference type="EMBL" id="KAK2177474.1"/>
    </source>
</evidence>
<gene>
    <name evidence="6" type="ORF">NP493_597g04018</name>
</gene>
<feature type="binding site" evidence="5">
    <location>
        <position position="36"/>
    </location>
    <ligand>
        <name>Mg(2+)</name>
        <dbReference type="ChEBI" id="CHEBI:18420"/>
    </ligand>
</feature>
<dbReference type="GO" id="GO:0016791">
    <property type="term" value="F:phosphatase activity"/>
    <property type="evidence" value="ECO:0007669"/>
    <property type="project" value="InterPro"/>
</dbReference>
<evidence type="ECO:0000256" key="5">
    <source>
        <dbReference type="PIRSR" id="PIRSR000915-3"/>
    </source>
</evidence>